<dbReference type="Pfam" id="PF02517">
    <property type="entry name" value="Rce1-like"/>
    <property type="match status" value="1"/>
</dbReference>
<feature type="transmembrane region" description="Helical" evidence="1">
    <location>
        <begin position="185"/>
        <end position="204"/>
    </location>
</feature>
<dbReference type="GO" id="GO:0006508">
    <property type="term" value="P:proteolysis"/>
    <property type="evidence" value="ECO:0007669"/>
    <property type="project" value="UniProtKB-KW"/>
</dbReference>
<keyword evidence="1" id="KW-0812">Transmembrane</keyword>
<comment type="caution">
    <text evidence="3">The sequence shown here is derived from an EMBL/GenBank/DDBJ whole genome shotgun (WGS) entry which is preliminary data.</text>
</comment>
<feature type="transmembrane region" description="Helical" evidence="1">
    <location>
        <begin position="76"/>
        <end position="94"/>
    </location>
</feature>
<dbReference type="AlphaFoldDB" id="A0A6L6XQY5"/>
<keyword evidence="1" id="KW-1133">Transmembrane helix</keyword>
<feature type="domain" description="CAAX prenyl protease 2/Lysostaphin resistance protein A-like" evidence="2">
    <location>
        <begin position="118"/>
        <end position="198"/>
    </location>
</feature>
<dbReference type="EMBL" id="WSEK01000004">
    <property type="protein sequence ID" value="MVQ49781.1"/>
    <property type="molecule type" value="Genomic_DNA"/>
</dbReference>
<sequence length="208" mass="21537">MIVCPHAPYSRRVGDRRRVVLVTTLVLGTVLLGVSLRIEPGTVWFYPAALALAAVWAGGALLAGPPTFGDRSPVRPVLVGLALGAVFVVGALVVREIPALDDAVGAVTAYADRGSGPLVVLVAVVTGLSEELYFRGALYDALPRPVLATTLVYAVVTVATGNVMLVFASVLLGLVAAAARRHSGGVVAPCLVHATWSVVLLLALPRLF</sequence>
<evidence type="ECO:0000313" key="4">
    <source>
        <dbReference type="Proteomes" id="UP000473525"/>
    </source>
</evidence>
<dbReference type="GO" id="GO:0004175">
    <property type="term" value="F:endopeptidase activity"/>
    <property type="evidence" value="ECO:0007669"/>
    <property type="project" value="UniProtKB-ARBA"/>
</dbReference>
<accession>A0A6L6XQY5</accession>
<dbReference type="Proteomes" id="UP000473525">
    <property type="component" value="Unassembled WGS sequence"/>
</dbReference>
<name>A0A6L6XQY5_9ACTN</name>
<gene>
    <name evidence="3" type="ORF">GON03_11360</name>
</gene>
<feature type="transmembrane region" description="Helical" evidence="1">
    <location>
        <begin position="19"/>
        <end position="38"/>
    </location>
</feature>
<feature type="transmembrane region" description="Helical" evidence="1">
    <location>
        <begin position="44"/>
        <end position="64"/>
    </location>
</feature>
<reference evidence="3 4" key="1">
    <citation type="submission" date="2019-12" db="EMBL/GenBank/DDBJ databases">
        <authorList>
            <person name="Huq M.A."/>
        </authorList>
    </citation>
    <scope>NUCLEOTIDE SEQUENCE [LARGE SCALE GENOMIC DNA]</scope>
    <source>
        <strain evidence="3 4">MAH-18</strain>
    </source>
</reference>
<dbReference type="InterPro" id="IPR003675">
    <property type="entry name" value="Rce1/LyrA-like_dom"/>
</dbReference>
<keyword evidence="1" id="KW-0472">Membrane</keyword>
<dbReference type="GO" id="GO:0080120">
    <property type="term" value="P:CAAX-box protein maturation"/>
    <property type="evidence" value="ECO:0007669"/>
    <property type="project" value="UniProtKB-ARBA"/>
</dbReference>
<keyword evidence="4" id="KW-1185">Reference proteome</keyword>
<keyword evidence="3" id="KW-0378">Hydrolase</keyword>
<feature type="transmembrane region" description="Helical" evidence="1">
    <location>
        <begin position="146"/>
        <end position="179"/>
    </location>
</feature>
<evidence type="ECO:0000313" key="3">
    <source>
        <dbReference type="EMBL" id="MVQ49781.1"/>
    </source>
</evidence>
<evidence type="ECO:0000256" key="1">
    <source>
        <dbReference type="SAM" id="Phobius"/>
    </source>
</evidence>
<proteinExistence type="predicted"/>
<dbReference type="GO" id="GO:0008237">
    <property type="term" value="F:metallopeptidase activity"/>
    <property type="evidence" value="ECO:0007669"/>
    <property type="project" value="UniProtKB-KW"/>
</dbReference>
<keyword evidence="3" id="KW-0645">Protease</keyword>
<organism evidence="3 4">
    <name type="scientific">Nocardioides agri</name>
    <dbReference type="NCBI Taxonomy" id="2682843"/>
    <lineage>
        <taxon>Bacteria</taxon>
        <taxon>Bacillati</taxon>
        <taxon>Actinomycetota</taxon>
        <taxon>Actinomycetes</taxon>
        <taxon>Propionibacteriales</taxon>
        <taxon>Nocardioidaceae</taxon>
        <taxon>Nocardioides</taxon>
    </lineage>
</organism>
<keyword evidence="3" id="KW-0482">Metalloprotease</keyword>
<protein>
    <submittedName>
        <fullName evidence="3">CPBP family intramembrane metalloprotease</fullName>
    </submittedName>
</protein>
<evidence type="ECO:0000259" key="2">
    <source>
        <dbReference type="Pfam" id="PF02517"/>
    </source>
</evidence>